<dbReference type="InterPro" id="IPR006262">
    <property type="entry name" value="Cyt_deam_tetra"/>
</dbReference>
<comment type="similarity">
    <text evidence="3">Belongs to the cytidine and deoxycytidylate deaminase family.</text>
</comment>
<comment type="cofactor">
    <cofactor evidence="1 12">
        <name>Zn(2+)</name>
        <dbReference type="ChEBI" id="CHEBI:29105"/>
    </cofactor>
</comment>
<feature type="binding site" evidence="12">
    <location>
        <position position="152"/>
    </location>
    <ligand>
        <name>Zn(2+)</name>
        <dbReference type="ChEBI" id="CHEBI:29105"/>
        <note>catalytic</note>
    </ligand>
</feature>
<evidence type="ECO:0000256" key="2">
    <source>
        <dbReference type="ARBA" id="ARBA00003949"/>
    </source>
</evidence>
<dbReference type="Pfam" id="PF00383">
    <property type="entry name" value="dCMP_cyt_deam_1"/>
    <property type="match status" value="1"/>
</dbReference>
<evidence type="ECO:0000256" key="13">
    <source>
        <dbReference type="SAM" id="MobiDB-lite"/>
    </source>
</evidence>
<evidence type="ECO:0000256" key="4">
    <source>
        <dbReference type="ARBA" id="ARBA00012783"/>
    </source>
</evidence>
<accession>A0A9Q3CP02</accession>
<dbReference type="SUPFAM" id="SSF53927">
    <property type="entry name" value="Cytidine deaminase-like"/>
    <property type="match status" value="1"/>
</dbReference>
<organism evidence="15 16">
    <name type="scientific">Austropuccinia psidii MF-1</name>
    <dbReference type="NCBI Taxonomy" id="1389203"/>
    <lineage>
        <taxon>Eukaryota</taxon>
        <taxon>Fungi</taxon>
        <taxon>Dikarya</taxon>
        <taxon>Basidiomycota</taxon>
        <taxon>Pucciniomycotina</taxon>
        <taxon>Pucciniomycetes</taxon>
        <taxon>Pucciniales</taxon>
        <taxon>Sphaerophragmiaceae</taxon>
        <taxon>Austropuccinia</taxon>
    </lineage>
</organism>
<evidence type="ECO:0000256" key="10">
    <source>
        <dbReference type="PIRSR" id="PIRSR606262-1"/>
    </source>
</evidence>
<comment type="catalytic activity">
    <reaction evidence="9">
        <text>cytidine + H2O + H(+) = uridine + NH4(+)</text>
        <dbReference type="Rhea" id="RHEA:16069"/>
        <dbReference type="ChEBI" id="CHEBI:15377"/>
        <dbReference type="ChEBI" id="CHEBI:15378"/>
        <dbReference type="ChEBI" id="CHEBI:16704"/>
        <dbReference type="ChEBI" id="CHEBI:17562"/>
        <dbReference type="ChEBI" id="CHEBI:28938"/>
        <dbReference type="EC" id="3.5.4.5"/>
    </reaction>
</comment>
<dbReference type="CDD" id="cd01283">
    <property type="entry name" value="cytidine_deaminase"/>
    <property type="match status" value="1"/>
</dbReference>
<dbReference type="FunFam" id="3.40.140.10:FF:000008">
    <property type="entry name" value="Cytidine deaminase"/>
    <property type="match status" value="1"/>
</dbReference>
<evidence type="ECO:0000256" key="7">
    <source>
        <dbReference type="ARBA" id="ARBA00022833"/>
    </source>
</evidence>
<feature type="region of interest" description="Disordered" evidence="13">
    <location>
        <begin position="33"/>
        <end position="60"/>
    </location>
</feature>
<comment type="function">
    <text evidence="2">This enzyme scavenges exogenous and endogenous cytidine and 2'-deoxycytidine for UMP synthesis.</text>
</comment>
<dbReference type="Proteomes" id="UP000765509">
    <property type="component" value="Unassembled WGS sequence"/>
</dbReference>
<feature type="binding site" evidence="12">
    <location>
        <position position="149"/>
    </location>
    <ligand>
        <name>Zn(2+)</name>
        <dbReference type="ChEBI" id="CHEBI:29105"/>
        <note>catalytic</note>
    </ligand>
</feature>
<feature type="active site" description="Proton donor" evidence="10">
    <location>
        <position position="118"/>
    </location>
</feature>
<feature type="binding site" evidence="12">
    <location>
        <position position="116"/>
    </location>
    <ligand>
        <name>Zn(2+)</name>
        <dbReference type="ChEBI" id="CHEBI:29105"/>
        <note>catalytic</note>
    </ligand>
</feature>
<feature type="domain" description="CMP/dCMP-type deaminase" evidence="14">
    <location>
        <begin position="64"/>
        <end position="178"/>
    </location>
</feature>
<evidence type="ECO:0000256" key="3">
    <source>
        <dbReference type="ARBA" id="ARBA00006576"/>
    </source>
</evidence>
<evidence type="ECO:0000256" key="5">
    <source>
        <dbReference type="ARBA" id="ARBA00022723"/>
    </source>
</evidence>
<dbReference type="InterPro" id="IPR050202">
    <property type="entry name" value="Cyt/Deoxycyt_deaminase"/>
</dbReference>
<keyword evidence="16" id="KW-1185">Reference proteome</keyword>
<keyword evidence="5 12" id="KW-0479">Metal-binding</keyword>
<evidence type="ECO:0000313" key="16">
    <source>
        <dbReference type="Proteomes" id="UP000765509"/>
    </source>
</evidence>
<evidence type="ECO:0000313" key="15">
    <source>
        <dbReference type="EMBL" id="MBW0486006.1"/>
    </source>
</evidence>
<reference evidence="15" key="1">
    <citation type="submission" date="2021-03" db="EMBL/GenBank/DDBJ databases">
        <title>Draft genome sequence of rust myrtle Austropuccinia psidii MF-1, a brazilian biotype.</title>
        <authorList>
            <person name="Quecine M.C."/>
            <person name="Pachon D.M.R."/>
            <person name="Bonatelli M.L."/>
            <person name="Correr F.H."/>
            <person name="Franceschini L.M."/>
            <person name="Leite T.F."/>
            <person name="Margarido G.R.A."/>
            <person name="Almeida C.A."/>
            <person name="Ferrarezi J.A."/>
            <person name="Labate C.A."/>
        </authorList>
    </citation>
    <scope>NUCLEOTIDE SEQUENCE</scope>
    <source>
        <strain evidence="15">MF-1</strain>
    </source>
</reference>
<dbReference type="PANTHER" id="PTHR11644:SF2">
    <property type="entry name" value="CYTIDINE DEAMINASE"/>
    <property type="match status" value="1"/>
</dbReference>
<dbReference type="EMBL" id="AVOT02008438">
    <property type="protein sequence ID" value="MBW0486006.1"/>
    <property type="molecule type" value="Genomic_DNA"/>
</dbReference>
<evidence type="ECO:0000259" key="14">
    <source>
        <dbReference type="PROSITE" id="PS51747"/>
    </source>
</evidence>
<dbReference type="GO" id="GO:0008270">
    <property type="term" value="F:zinc ion binding"/>
    <property type="evidence" value="ECO:0007669"/>
    <property type="project" value="InterPro"/>
</dbReference>
<dbReference type="GO" id="GO:0072527">
    <property type="term" value="P:pyrimidine-containing compound metabolic process"/>
    <property type="evidence" value="ECO:0007669"/>
    <property type="project" value="UniProtKB-ARBA"/>
</dbReference>
<comment type="caution">
    <text evidence="15">The sequence shown here is derived from an EMBL/GenBank/DDBJ whole genome shotgun (WGS) entry which is preliminary data.</text>
</comment>
<keyword evidence="7 12" id="KW-0862">Zinc</keyword>
<dbReference type="InterPro" id="IPR016193">
    <property type="entry name" value="Cytidine_deaminase-like"/>
</dbReference>
<dbReference type="Gene3D" id="3.40.140.10">
    <property type="entry name" value="Cytidine Deaminase, domain 2"/>
    <property type="match status" value="1"/>
</dbReference>
<dbReference type="NCBIfam" id="TIGR01354">
    <property type="entry name" value="cyt_deam_tetra"/>
    <property type="match status" value="1"/>
</dbReference>
<dbReference type="OrthoDB" id="414540at2759"/>
<feature type="binding site" evidence="11">
    <location>
        <begin position="105"/>
        <end position="111"/>
    </location>
    <ligand>
        <name>substrate</name>
    </ligand>
</feature>
<dbReference type="PROSITE" id="PS51747">
    <property type="entry name" value="CYT_DCMP_DEAMINASES_2"/>
    <property type="match status" value="1"/>
</dbReference>
<proteinExistence type="inferred from homology"/>
<feature type="compositionally biased region" description="Polar residues" evidence="13">
    <location>
        <begin position="33"/>
        <end position="53"/>
    </location>
</feature>
<dbReference type="EC" id="3.5.4.5" evidence="4"/>
<protein>
    <recommendedName>
        <fullName evidence="4">cytidine deaminase</fullName>
        <ecNumber evidence="4">3.5.4.5</ecNumber>
    </recommendedName>
    <alternativeName>
        <fullName evidence="8">Cytidine aminohydrolase</fullName>
    </alternativeName>
</protein>
<dbReference type="PANTHER" id="PTHR11644">
    <property type="entry name" value="CYTIDINE DEAMINASE"/>
    <property type="match status" value="1"/>
</dbReference>
<keyword evidence="6" id="KW-0378">Hydrolase</keyword>
<dbReference type="NCBIfam" id="NF004064">
    <property type="entry name" value="PRK05578.1"/>
    <property type="match status" value="1"/>
</dbReference>
<evidence type="ECO:0000256" key="11">
    <source>
        <dbReference type="PIRSR" id="PIRSR606262-2"/>
    </source>
</evidence>
<evidence type="ECO:0000256" key="12">
    <source>
        <dbReference type="PIRSR" id="PIRSR606262-3"/>
    </source>
</evidence>
<sequence>MDPKVSGDGRVIRESTVLLQAWGPLDGFGTPTDSLSPSATCSTHLSQDLSTNSDRMDEPTPAPCQVTQLCLAAVQAREFSYSPYSKFRVGAALLTENGEIVSGCNIENAAYSPGSCAERTAFVKAISDGKKRFKALAISSDIEAPCPPCGVCRQVAREFCHLEMPIYLVNASFKSAEEFPTKVMKTTLDISNLEITGMKSLDYCVHVWCQKFSRQSFYDDIRNRKIAIPLPMLY</sequence>
<dbReference type="GO" id="GO:0055086">
    <property type="term" value="P:nucleobase-containing small molecule metabolic process"/>
    <property type="evidence" value="ECO:0007669"/>
    <property type="project" value="UniProtKB-ARBA"/>
</dbReference>
<evidence type="ECO:0000256" key="9">
    <source>
        <dbReference type="ARBA" id="ARBA00049558"/>
    </source>
</evidence>
<dbReference type="AlphaFoldDB" id="A0A9Q3CP02"/>
<dbReference type="InterPro" id="IPR002125">
    <property type="entry name" value="CMP_dCMP_dom"/>
</dbReference>
<evidence type="ECO:0000256" key="8">
    <source>
        <dbReference type="ARBA" id="ARBA00032005"/>
    </source>
</evidence>
<dbReference type="GO" id="GO:0004126">
    <property type="term" value="F:cytidine deaminase activity"/>
    <property type="evidence" value="ECO:0007669"/>
    <property type="project" value="UniProtKB-EC"/>
</dbReference>
<name>A0A9Q3CP02_9BASI</name>
<gene>
    <name evidence="15" type="ORF">O181_025721</name>
</gene>
<dbReference type="GO" id="GO:0005829">
    <property type="term" value="C:cytosol"/>
    <property type="evidence" value="ECO:0007669"/>
    <property type="project" value="TreeGrafter"/>
</dbReference>
<evidence type="ECO:0000256" key="6">
    <source>
        <dbReference type="ARBA" id="ARBA00022801"/>
    </source>
</evidence>
<evidence type="ECO:0000256" key="1">
    <source>
        <dbReference type="ARBA" id="ARBA00001947"/>
    </source>
</evidence>